<reference evidence="1 2" key="1">
    <citation type="submission" date="2019-06" db="EMBL/GenBank/DDBJ databases">
        <title>Desulfobotulus mexicanus sp. nov., a novel sulfate-reducing bacterium isolated from the sediment of an alkaline crater lake in Mexico.</title>
        <authorList>
            <person name="Hirschler-Rea A."/>
        </authorList>
    </citation>
    <scope>NUCLEOTIDE SEQUENCE [LARGE SCALE GENOMIC DNA]</scope>
    <source>
        <strain evidence="1 2">PAR22N</strain>
    </source>
</reference>
<dbReference type="OrthoDB" id="1334607at2"/>
<proteinExistence type="predicted"/>
<evidence type="ECO:0000313" key="1">
    <source>
        <dbReference type="EMBL" id="TYT74434.1"/>
    </source>
</evidence>
<keyword evidence="2" id="KW-1185">Reference proteome</keyword>
<dbReference type="AlphaFoldDB" id="A0A5S5MFF8"/>
<dbReference type="RefSeq" id="WP_139448721.1">
    <property type="nucleotide sequence ID" value="NZ_VDMB01000011.1"/>
</dbReference>
<sequence>MQTQSQSTLYTSGHQGTESEFGRLAESCGIKEVHYSWTGRDIERSHAMEVLDAATLSKGDVSMEIVSKRMGRSYSKVDTIRKVMQLLFHTINHGHQIFAVGWIQEDGTVKGGTGWGVELAKFFNRPLSVYDQKAMEWFTWQQNQWVKDTPVITHSTFAATGTRHLTEEGKTAIGDLFARSFKK</sequence>
<dbReference type="EMBL" id="VDMB01000011">
    <property type="protein sequence ID" value="TYT74434.1"/>
    <property type="molecule type" value="Genomic_DNA"/>
</dbReference>
<protein>
    <submittedName>
        <fullName evidence="1">Uncharacterized protein</fullName>
    </submittedName>
</protein>
<dbReference type="Proteomes" id="UP000321899">
    <property type="component" value="Unassembled WGS sequence"/>
</dbReference>
<name>A0A5S5MFF8_9BACT</name>
<gene>
    <name evidence="1" type="ORF">FIM25_09765</name>
</gene>
<comment type="caution">
    <text evidence="1">The sequence shown here is derived from an EMBL/GenBank/DDBJ whole genome shotgun (WGS) entry which is preliminary data.</text>
</comment>
<accession>A0A5S5MFF8</accession>
<evidence type="ECO:0000313" key="2">
    <source>
        <dbReference type="Proteomes" id="UP000321899"/>
    </source>
</evidence>
<organism evidence="1 2">
    <name type="scientific">Desulfobotulus mexicanus</name>
    <dbReference type="NCBI Taxonomy" id="2586642"/>
    <lineage>
        <taxon>Bacteria</taxon>
        <taxon>Pseudomonadati</taxon>
        <taxon>Thermodesulfobacteriota</taxon>
        <taxon>Desulfobacteria</taxon>
        <taxon>Desulfobacterales</taxon>
        <taxon>Desulfobacteraceae</taxon>
        <taxon>Desulfobotulus</taxon>
    </lineage>
</organism>